<accession>A0AA39L8F4</accession>
<organism evidence="2 3">
    <name type="scientific">Sarocladium strictum</name>
    <name type="common">Black bundle disease fungus</name>
    <name type="synonym">Acremonium strictum</name>
    <dbReference type="NCBI Taxonomy" id="5046"/>
    <lineage>
        <taxon>Eukaryota</taxon>
        <taxon>Fungi</taxon>
        <taxon>Dikarya</taxon>
        <taxon>Ascomycota</taxon>
        <taxon>Pezizomycotina</taxon>
        <taxon>Sordariomycetes</taxon>
        <taxon>Hypocreomycetidae</taxon>
        <taxon>Hypocreales</taxon>
        <taxon>Sarocladiaceae</taxon>
        <taxon>Sarocladium</taxon>
    </lineage>
</organism>
<protein>
    <submittedName>
        <fullName evidence="2">Uncharacterized protein</fullName>
    </submittedName>
</protein>
<dbReference type="AlphaFoldDB" id="A0AA39L8F4"/>
<gene>
    <name evidence="2" type="ORF">NLU13_4207</name>
</gene>
<evidence type="ECO:0000256" key="1">
    <source>
        <dbReference type="SAM" id="Coils"/>
    </source>
</evidence>
<feature type="coiled-coil region" evidence="1">
    <location>
        <begin position="433"/>
        <end position="479"/>
    </location>
</feature>
<dbReference type="Proteomes" id="UP001175261">
    <property type="component" value="Unassembled WGS sequence"/>
</dbReference>
<evidence type="ECO:0000313" key="2">
    <source>
        <dbReference type="EMBL" id="KAK0387963.1"/>
    </source>
</evidence>
<proteinExistence type="predicted"/>
<evidence type="ECO:0000313" key="3">
    <source>
        <dbReference type="Proteomes" id="UP001175261"/>
    </source>
</evidence>
<comment type="caution">
    <text evidence="2">The sequence shown here is derived from an EMBL/GenBank/DDBJ whole genome shotgun (WGS) entry which is preliminary data.</text>
</comment>
<keyword evidence="3" id="KW-1185">Reference proteome</keyword>
<keyword evidence="1" id="KW-0175">Coiled coil</keyword>
<dbReference type="EMBL" id="JAPDFR010000003">
    <property type="protein sequence ID" value="KAK0387963.1"/>
    <property type="molecule type" value="Genomic_DNA"/>
</dbReference>
<sequence length="481" mass="52429">MGSLPRAPASPASIQLVNLRTSSQHPRPPLLSLCLHISLINWTSSHSSGLLRCRSILYSHYSPASSFITMLSSRTASRAARHSACRATAFPRRQPIRFQSTASSSSSGSSSSTSHFGAGIAGGIIGAGVFYGIYSFTPAGRTASTINKTAIEANKKYKEAAKKLQNNTPSADQAVESIKQFAYSYVGWIPGGRGYVDAAFDDWEKIRENHREEADKIVNDAYKEFQNIAKSGLSMETASKAYEALAKLAKQVAELSGDAISDIIDNHPQLKEKLGGNFDKLKEMGDKYGPEAKKQVDETWKQVKEIVAGGISASNLSKARELIEDKVQKLSKLGDEAWKKAYEQAKPVLDKNPKVKELVENNADALKQGNVKELFEKAKSSIDSGNMDDLKSYVDNAVGKAKDKASSASGGVFGDLEKYAKMVPQVDEILPKLKQLGEVAEKHREEGEKLLKETVEELKKVLEDKAQKGKEIAEKAAKESK</sequence>
<name>A0AA39L8F4_SARSR</name>
<reference evidence="2" key="1">
    <citation type="submission" date="2022-10" db="EMBL/GenBank/DDBJ databases">
        <title>Determination and structural analysis of whole genome sequence of Sarocladium strictum F4-1.</title>
        <authorList>
            <person name="Hu L."/>
            <person name="Jiang Y."/>
        </authorList>
    </citation>
    <scope>NUCLEOTIDE SEQUENCE</scope>
    <source>
        <strain evidence="2">F4-1</strain>
    </source>
</reference>